<keyword evidence="2" id="KW-1185">Reference proteome</keyword>
<proteinExistence type="predicted"/>
<organism evidence="1 2">
    <name type="scientific">Arachis hypogaea</name>
    <name type="common">Peanut</name>
    <dbReference type="NCBI Taxonomy" id="3818"/>
    <lineage>
        <taxon>Eukaryota</taxon>
        <taxon>Viridiplantae</taxon>
        <taxon>Streptophyta</taxon>
        <taxon>Embryophyta</taxon>
        <taxon>Tracheophyta</taxon>
        <taxon>Spermatophyta</taxon>
        <taxon>Magnoliopsida</taxon>
        <taxon>eudicotyledons</taxon>
        <taxon>Gunneridae</taxon>
        <taxon>Pentapetalae</taxon>
        <taxon>rosids</taxon>
        <taxon>fabids</taxon>
        <taxon>Fabales</taxon>
        <taxon>Fabaceae</taxon>
        <taxon>Papilionoideae</taxon>
        <taxon>50 kb inversion clade</taxon>
        <taxon>dalbergioids sensu lato</taxon>
        <taxon>Dalbergieae</taxon>
        <taxon>Pterocarpus clade</taxon>
        <taxon>Arachis</taxon>
    </lineage>
</organism>
<comment type="caution">
    <text evidence="1">The sequence shown here is derived from an EMBL/GenBank/DDBJ whole genome shotgun (WGS) entry which is preliminary data.</text>
</comment>
<evidence type="ECO:0000313" key="1">
    <source>
        <dbReference type="EMBL" id="RYQ94562.1"/>
    </source>
</evidence>
<dbReference type="Proteomes" id="UP000289738">
    <property type="component" value="Chromosome B08"/>
</dbReference>
<evidence type="ECO:0000313" key="2">
    <source>
        <dbReference type="Proteomes" id="UP000289738"/>
    </source>
</evidence>
<gene>
    <name evidence="1" type="ORF">Ahy_B08g089503</name>
</gene>
<dbReference type="AlphaFoldDB" id="A0A444XY17"/>
<dbReference type="EMBL" id="SDMP01000018">
    <property type="protein sequence ID" value="RYQ94562.1"/>
    <property type="molecule type" value="Genomic_DNA"/>
</dbReference>
<accession>A0A444XY17</accession>
<name>A0A444XY17_ARAHY</name>
<sequence length="145" mass="16632">MIKGYPMVASNNLESKALCQVKGNLPPIANSMASHEYCHRLLFLPTFDNAFALEVKGCTIYESIMTVNRIIYPNFQHTFYSLGLLYDDRKFITAINEVWSSIEKTICDRDPLPVCPHYHGKILDKLIQTQTTLTNQNRKTYANKL</sequence>
<reference evidence="1 2" key="1">
    <citation type="submission" date="2019-01" db="EMBL/GenBank/DDBJ databases">
        <title>Sequencing of cultivated peanut Arachis hypogaea provides insights into genome evolution and oil improvement.</title>
        <authorList>
            <person name="Chen X."/>
        </authorList>
    </citation>
    <scope>NUCLEOTIDE SEQUENCE [LARGE SCALE GENOMIC DNA]</scope>
    <source>
        <strain evidence="2">cv. Fuhuasheng</strain>
        <tissue evidence="1">Leaves</tissue>
    </source>
</reference>
<protein>
    <submittedName>
        <fullName evidence="1">Uncharacterized protein</fullName>
    </submittedName>
</protein>